<proteinExistence type="predicted"/>
<comment type="caution">
    <text evidence="1">The sequence shown here is derived from an EMBL/GenBank/DDBJ whole genome shotgun (WGS) entry which is preliminary data.</text>
</comment>
<keyword evidence="2" id="KW-1185">Reference proteome</keyword>
<accession>A0A4Y2CES1</accession>
<dbReference type="AlphaFoldDB" id="A0A4Y2CES1"/>
<organism evidence="1 2">
    <name type="scientific">Araneus ventricosus</name>
    <name type="common">Orbweaver spider</name>
    <name type="synonym">Epeira ventricosa</name>
    <dbReference type="NCBI Taxonomy" id="182803"/>
    <lineage>
        <taxon>Eukaryota</taxon>
        <taxon>Metazoa</taxon>
        <taxon>Ecdysozoa</taxon>
        <taxon>Arthropoda</taxon>
        <taxon>Chelicerata</taxon>
        <taxon>Arachnida</taxon>
        <taxon>Araneae</taxon>
        <taxon>Araneomorphae</taxon>
        <taxon>Entelegynae</taxon>
        <taxon>Araneoidea</taxon>
        <taxon>Araneidae</taxon>
        <taxon>Araneus</taxon>
    </lineage>
</organism>
<reference evidence="1 2" key="1">
    <citation type="journal article" date="2019" name="Sci. Rep.">
        <title>Orb-weaving spider Araneus ventricosus genome elucidates the spidroin gene catalogue.</title>
        <authorList>
            <person name="Kono N."/>
            <person name="Nakamura H."/>
            <person name="Ohtoshi R."/>
            <person name="Moran D.A.P."/>
            <person name="Shinohara A."/>
            <person name="Yoshida Y."/>
            <person name="Fujiwara M."/>
            <person name="Mori M."/>
            <person name="Tomita M."/>
            <person name="Arakawa K."/>
        </authorList>
    </citation>
    <scope>NUCLEOTIDE SEQUENCE [LARGE SCALE GENOMIC DNA]</scope>
</reference>
<dbReference type="Proteomes" id="UP000499080">
    <property type="component" value="Unassembled WGS sequence"/>
</dbReference>
<dbReference type="EMBL" id="BGPR01086252">
    <property type="protein sequence ID" value="GBM02719.1"/>
    <property type="molecule type" value="Genomic_DNA"/>
</dbReference>
<protein>
    <submittedName>
        <fullName evidence="1">Uncharacterized protein</fullName>
    </submittedName>
</protein>
<name>A0A4Y2CES1_ARAVE</name>
<evidence type="ECO:0000313" key="1">
    <source>
        <dbReference type="EMBL" id="GBM02719.1"/>
    </source>
</evidence>
<gene>
    <name evidence="1" type="ORF">AVEN_253936_1</name>
</gene>
<evidence type="ECO:0000313" key="2">
    <source>
        <dbReference type="Proteomes" id="UP000499080"/>
    </source>
</evidence>
<sequence>MQYFYRFDTNREVFDEEPRNVADLNVSNDVSFLNHADQVSNLKSNFIETVRISRNNFLNEKDWKRKTAKINRMKGKAYMKFRRADPKTTKRIVQDVLREDRKMSPACSFRKCQESKKEYVILYLNRKGKVFLMTFGSQ</sequence>